<dbReference type="Proteomes" id="UP000664293">
    <property type="component" value="Unassembled WGS sequence"/>
</dbReference>
<keyword evidence="9" id="KW-1185">Reference proteome</keyword>
<dbReference type="PANTHER" id="PTHR38459">
    <property type="entry name" value="PROPHAGE BACTOPRENOL-LINKED GLUCOSE TRANSLOCASE HOMOLOG"/>
    <property type="match status" value="1"/>
</dbReference>
<dbReference type="InterPro" id="IPR051401">
    <property type="entry name" value="GtrA_CellWall_Glycosyl"/>
</dbReference>
<evidence type="ECO:0000256" key="4">
    <source>
        <dbReference type="ARBA" id="ARBA00022989"/>
    </source>
</evidence>
<gene>
    <name evidence="8" type="ORF">JF535_15165</name>
</gene>
<proteinExistence type="inferred from homology"/>
<keyword evidence="5 6" id="KW-0472">Membrane</keyword>
<evidence type="ECO:0000313" key="8">
    <source>
        <dbReference type="EMBL" id="MBN8432190.1"/>
    </source>
</evidence>
<sequence>MRLPEYIRCLLPRAVRFAAVGGVATAIQYTVLVLLVELFGVVAIAASALAYGLSALANYLLNYHFTFGGAVEHSRSLPKFVAVAVVGLAINTLCFALAATQLPYLAAQVVATLVTLAGNFLLHQYWVYREPKWNP</sequence>
<feature type="transmembrane region" description="Helical" evidence="6">
    <location>
        <begin position="105"/>
        <end position="122"/>
    </location>
</feature>
<keyword evidence="3 6" id="KW-0812">Transmembrane</keyword>
<comment type="caution">
    <text evidence="8">The sequence shown here is derived from an EMBL/GenBank/DDBJ whole genome shotgun (WGS) entry which is preliminary data.</text>
</comment>
<feature type="domain" description="GtrA/DPMS transmembrane" evidence="7">
    <location>
        <begin position="16"/>
        <end position="127"/>
    </location>
</feature>
<comment type="similarity">
    <text evidence="2">Belongs to the GtrA family.</text>
</comment>
<protein>
    <submittedName>
        <fullName evidence="8">GtrA family protein</fullName>
    </submittedName>
</protein>
<evidence type="ECO:0000256" key="3">
    <source>
        <dbReference type="ARBA" id="ARBA00022692"/>
    </source>
</evidence>
<dbReference type="InterPro" id="IPR007267">
    <property type="entry name" value="GtrA_DPMS_TM"/>
</dbReference>
<feature type="transmembrane region" description="Helical" evidence="6">
    <location>
        <begin position="14"/>
        <end position="32"/>
    </location>
</feature>
<keyword evidence="4 6" id="KW-1133">Transmembrane helix</keyword>
<feature type="transmembrane region" description="Helical" evidence="6">
    <location>
        <begin position="38"/>
        <end position="60"/>
    </location>
</feature>
<name>A0ABS3EA68_9GAMM</name>
<reference evidence="8 9" key="1">
    <citation type="submission" date="2020-12" db="EMBL/GenBank/DDBJ databases">
        <title>Oil enriched cultivation method for isolating marine PHA-producing bacteria.</title>
        <authorList>
            <person name="Zheng W."/>
            <person name="Yu S."/>
            <person name="Huang Y."/>
        </authorList>
    </citation>
    <scope>NUCLEOTIDE SEQUENCE [LARGE SCALE GENOMIC DNA]</scope>
    <source>
        <strain evidence="8 9">SN0-2</strain>
    </source>
</reference>
<evidence type="ECO:0000256" key="6">
    <source>
        <dbReference type="SAM" id="Phobius"/>
    </source>
</evidence>
<evidence type="ECO:0000256" key="2">
    <source>
        <dbReference type="ARBA" id="ARBA00009399"/>
    </source>
</evidence>
<evidence type="ECO:0000256" key="1">
    <source>
        <dbReference type="ARBA" id="ARBA00004141"/>
    </source>
</evidence>
<comment type="subcellular location">
    <subcellularLocation>
        <location evidence="1">Membrane</location>
        <topology evidence="1">Multi-pass membrane protein</topology>
    </subcellularLocation>
</comment>
<organism evidence="8 9">
    <name type="scientific">Microbulbifer salipaludis</name>
    <dbReference type="NCBI Taxonomy" id="187980"/>
    <lineage>
        <taxon>Bacteria</taxon>
        <taxon>Pseudomonadati</taxon>
        <taxon>Pseudomonadota</taxon>
        <taxon>Gammaproteobacteria</taxon>
        <taxon>Cellvibrionales</taxon>
        <taxon>Microbulbiferaceae</taxon>
        <taxon>Microbulbifer</taxon>
    </lineage>
</organism>
<evidence type="ECO:0000259" key="7">
    <source>
        <dbReference type="Pfam" id="PF04138"/>
    </source>
</evidence>
<evidence type="ECO:0000313" key="9">
    <source>
        <dbReference type="Proteomes" id="UP000664293"/>
    </source>
</evidence>
<dbReference type="Pfam" id="PF04138">
    <property type="entry name" value="GtrA_DPMS_TM"/>
    <property type="match status" value="1"/>
</dbReference>
<feature type="transmembrane region" description="Helical" evidence="6">
    <location>
        <begin position="80"/>
        <end position="99"/>
    </location>
</feature>
<evidence type="ECO:0000256" key="5">
    <source>
        <dbReference type="ARBA" id="ARBA00023136"/>
    </source>
</evidence>
<accession>A0ABS3EA68</accession>
<dbReference type="EMBL" id="JAEKJR010000002">
    <property type="protein sequence ID" value="MBN8432190.1"/>
    <property type="molecule type" value="Genomic_DNA"/>
</dbReference>
<dbReference type="RefSeq" id="WP_207003514.1">
    <property type="nucleotide sequence ID" value="NZ_JAEKJR010000002.1"/>
</dbReference>
<dbReference type="PANTHER" id="PTHR38459:SF1">
    <property type="entry name" value="PROPHAGE BACTOPRENOL-LINKED GLUCOSE TRANSLOCASE HOMOLOG"/>
    <property type="match status" value="1"/>
</dbReference>